<dbReference type="Pfam" id="PF03845">
    <property type="entry name" value="Spore_permease"/>
    <property type="match status" value="1"/>
</dbReference>
<feature type="transmembrane region" description="Helical" evidence="8">
    <location>
        <begin position="214"/>
        <end position="241"/>
    </location>
</feature>
<evidence type="ECO:0000256" key="3">
    <source>
        <dbReference type="ARBA" id="ARBA00022448"/>
    </source>
</evidence>
<evidence type="ECO:0000313" key="10">
    <source>
        <dbReference type="Proteomes" id="UP000184038"/>
    </source>
</evidence>
<keyword evidence="5 8" id="KW-0812">Transmembrane</keyword>
<feature type="transmembrane region" description="Helical" evidence="8">
    <location>
        <begin position="271"/>
        <end position="296"/>
    </location>
</feature>
<dbReference type="InterPro" id="IPR004761">
    <property type="entry name" value="Spore_GerAB"/>
</dbReference>
<feature type="transmembrane region" description="Helical" evidence="8">
    <location>
        <begin position="308"/>
        <end position="328"/>
    </location>
</feature>
<feature type="transmembrane region" description="Helical" evidence="8">
    <location>
        <begin position="118"/>
        <end position="133"/>
    </location>
</feature>
<dbReference type="AlphaFoldDB" id="A0A1M7M5I9"/>
<dbReference type="GO" id="GO:0009847">
    <property type="term" value="P:spore germination"/>
    <property type="evidence" value="ECO:0007669"/>
    <property type="project" value="InterPro"/>
</dbReference>
<feature type="transmembrane region" description="Helical" evidence="8">
    <location>
        <begin position="340"/>
        <end position="358"/>
    </location>
</feature>
<dbReference type="Proteomes" id="UP000184038">
    <property type="component" value="Unassembled WGS sequence"/>
</dbReference>
<dbReference type="EMBL" id="FRCP01000019">
    <property type="protein sequence ID" value="SHM85503.1"/>
    <property type="molecule type" value="Genomic_DNA"/>
</dbReference>
<accession>A0A1M7M5I9</accession>
<evidence type="ECO:0000256" key="6">
    <source>
        <dbReference type="ARBA" id="ARBA00022989"/>
    </source>
</evidence>
<dbReference type="RefSeq" id="WP_073289851.1">
    <property type="nucleotide sequence ID" value="NZ_FRCP01000019.1"/>
</dbReference>
<keyword evidence="10" id="KW-1185">Reference proteome</keyword>
<evidence type="ECO:0000256" key="1">
    <source>
        <dbReference type="ARBA" id="ARBA00004141"/>
    </source>
</evidence>
<feature type="transmembrane region" description="Helical" evidence="8">
    <location>
        <begin position="145"/>
        <end position="165"/>
    </location>
</feature>
<dbReference type="GO" id="GO:0016020">
    <property type="term" value="C:membrane"/>
    <property type="evidence" value="ECO:0007669"/>
    <property type="project" value="UniProtKB-SubCell"/>
</dbReference>
<keyword evidence="4" id="KW-0309">Germination</keyword>
<proteinExistence type="inferred from homology"/>
<reference evidence="9 10" key="1">
    <citation type="submission" date="2016-11" db="EMBL/GenBank/DDBJ databases">
        <authorList>
            <person name="Jaros S."/>
            <person name="Januszkiewicz K."/>
            <person name="Wedrychowicz H."/>
        </authorList>
    </citation>
    <scope>NUCLEOTIDE SEQUENCE [LARGE SCALE GENOMIC DNA]</scope>
    <source>
        <strain evidence="9 10">DSM 15930</strain>
    </source>
</reference>
<feature type="transmembrane region" description="Helical" evidence="8">
    <location>
        <begin position="79"/>
        <end position="98"/>
    </location>
</feature>
<feature type="transmembrane region" description="Helical" evidence="8">
    <location>
        <begin position="38"/>
        <end position="59"/>
    </location>
</feature>
<feature type="transmembrane region" description="Helical" evidence="8">
    <location>
        <begin position="185"/>
        <end position="202"/>
    </location>
</feature>
<feature type="transmembrane region" description="Helical" evidence="8">
    <location>
        <begin position="12"/>
        <end position="32"/>
    </location>
</feature>
<evidence type="ECO:0000256" key="5">
    <source>
        <dbReference type="ARBA" id="ARBA00022692"/>
    </source>
</evidence>
<organism evidence="9 10">
    <name type="scientific">Anaerosporobacter mobilis DSM 15930</name>
    <dbReference type="NCBI Taxonomy" id="1120996"/>
    <lineage>
        <taxon>Bacteria</taxon>
        <taxon>Bacillati</taxon>
        <taxon>Bacillota</taxon>
        <taxon>Clostridia</taxon>
        <taxon>Lachnospirales</taxon>
        <taxon>Lachnospiraceae</taxon>
        <taxon>Anaerosporobacter</taxon>
    </lineage>
</organism>
<sequence>MKKVITFRQLFYMFLAISITPILTLIPADLAVGNSSSAGISVILSLVALIPLALLIVVFMKAYPHYNFYEILVELFGRAVAKVLIAFYGIWSFVVLSTKVWQYTLNLQSSIMSNTREQVFFVTMMILVLYAFLRGIKTIFRFAEFVLVPMLIILFIYILSAIPNIRLDYIKVANTLTFSELCGQAGYIIAAAGNLFLILIYGDSVKDHSKSGKLIARFLIATIALFLVLLILVTVVTFSLVGNNASAMISTPFYVAMKGISVLNILEHFEAILIIIMFLSDFLGICLYASISMRCIKWACSVRKMKFLYIPFAVFIYYLALVLCRTQFDVEYLYNTILVKWNLIMQYVIPFALIIVHYSKIGVTSTRMQRVEVKSKQ</sequence>
<evidence type="ECO:0000256" key="4">
    <source>
        <dbReference type="ARBA" id="ARBA00022544"/>
    </source>
</evidence>
<dbReference type="PANTHER" id="PTHR34975">
    <property type="entry name" value="SPORE GERMINATION PROTEIN A2"/>
    <property type="match status" value="1"/>
</dbReference>
<comment type="subcellular location">
    <subcellularLocation>
        <location evidence="1">Membrane</location>
        <topology evidence="1">Multi-pass membrane protein</topology>
    </subcellularLocation>
</comment>
<keyword evidence="6 8" id="KW-1133">Transmembrane helix</keyword>
<comment type="similarity">
    <text evidence="2">Belongs to the amino acid-polyamine-organocation (APC) superfamily. Spore germination protein (SGP) (TC 2.A.3.9) family.</text>
</comment>
<evidence type="ECO:0000313" key="9">
    <source>
        <dbReference type="EMBL" id="SHM85503.1"/>
    </source>
</evidence>
<gene>
    <name evidence="9" type="ORF">SAMN02746066_03608</name>
</gene>
<protein>
    <submittedName>
        <fullName evidence="9">Spore germination protein</fullName>
    </submittedName>
</protein>
<dbReference type="PANTHER" id="PTHR34975:SF2">
    <property type="entry name" value="SPORE GERMINATION PROTEIN A2"/>
    <property type="match status" value="1"/>
</dbReference>
<keyword evidence="7 8" id="KW-0472">Membrane</keyword>
<dbReference type="OrthoDB" id="1985904at2"/>
<dbReference type="STRING" id="1120996.SAMN02746066_03608"/>
<name>A0A1M7M5I9_9FIRM</name>
<evidence type="ECO:0000256" key="2">
    <source>
        <dbReference type="ARBA" id="ARBA00007998"/>
    </source>
</evidence>
<evidence type="ECO:0000256" key="7">
    <source>
        <dbReference type="ARBA" id="ARBA00023136"/>
    </source>
</evidence>
<evidence type="ECO:0000256" key="8">
    <source>
        <dbReference type="SAM" id="Phobius"/>
    </source>
</evidence>
<keyword evidence="3" id="KW-0813">Transport</keyword>